<dbReference type="Pfam" id="PF07980">
    <property type="entry name" value="SusD_RagB"/>
    <property type="match status" value="1"/>
</dbReference>
<proteinExistence type="inferred from homology"/>
<feature type="chain" id="PRO_5020923768" evidence="6">
    <location>
        <begin position="22"/>
        <end position="465"/>
    </location>
</feature>
<evidence type="ECO:0000313" key="9">
    <source>
        <dbReference type="EMBL" id="TDW97031.1"/>
    </source>
</evidence>
<dbReference type="InterPro" id="IPR033985">
    <property type="entry name" value="SusD-like_N"/>
</dbReference>
<evidence type="ECO:0000259" key="7">
    <source>
        <dbReference type="Pfam" id="PF07980"/>
    </source>
</evidence>
<evidence type="ECO:0000256" key="5">
    <source>
        <dbReference type="ARBA" id="ARBA00023237"/>
    </source>
</evidence>
<dbReference type="InterPro" id="IPR012944">
    <property type="entry name" value="SusD_RagB_dom"/>
</dbReference>
<dbReference type="Gene3D" id="1.25.40.390">
    <property type="match status" value="1"/>
</dbReference>
<keyword evidence="4" id="KW-0472">Membrane</keyword>
<dbReference type="EMBL" id="SODV01000002">
    <property type="protein sequence ID" value="TDW97031.1"/>
    <property type="molecule type" value="Genomic_DNA"/>
</dbReference>
<protein>
    <submittedName>
        <fullName evidence="9">Putative outer membrane starch-binding protein</fullName>
    </submittedName>
</protein>
<dbReference type="OrthoDB" id="993981at2"/>
<dbReference type="Pfam" id="PF14322">
    <property type="entry name" value="SusD-like_3"/>
    <property type="match status" value="1"/>
</dbReference>
<feature type="domain" description="RagB/SusD" evidence="7">
    <location>
        <begin position="317"/>
        <end position="465"/>
    </location>
</feature>
<reference evidence="9 10" key="1">
    <citation type="submission" date="2019-03" db="EMBL/GenBank/DDBJ databases">
        <title>Genomic Encyclopedia of Type Strains, Phase IV (KMG-IV): sequencing the most valuable type-strain genomes for metagenomic binning, comparative biology and taxonomic classification.</title>
        <authorList>
            <person name="Goeker M."/>
        </authorList>
    </citation>
    <scope>NUCLEOTIDE SEQUENCE [LARGE SCALE GENOMIC DNA]</scope>
    <source>
        <strain evidence="9 10">DSM 100059</strain>
    </source>
</reference>
<keyword evidence="5" id="KW-0998">Cell outer membrane</keyword>
<keyword evidence="10" id="KW-1185">Reference proteome</keyword>
<dbReference type="CDD" id="cd08977">
    <property type="entry name" value="SusD"/>
    <property type="match status" value="1"/>
</dbReference>
<evidence type="ECO:0000256" key="1">
    <source>
        <dbReference type="ARBA" id="ARBA00004442"/>
    </source>
</evidence>
<keyword evidence="3 6" id="KW-0732">Signal</keyword>
<dbReference type="Proteomes" id="UP000294498">
    <property type="component" value="Unassembled WGS sequence"/>
</dbReference>
<comment type="subcellular location">
    <subcellularLocation>
        <location evidence="1">Cell outer membrane</location>
    </subcellularLocation>
</comment>
<dbReference type="GO" id="GO:0009279">
    <property type="term" value="C:cell outer membrane"/>
    <property type="evidence" value="ECO:0007669"/>
    <property type="project" value="UniProtKB-SubCell"/>
</dbReference>
<accession>A0A4R8DH50</accession>
<evidence type="ECO:0000259" key="8">
    <source>
        <dbReference type="Pfam" id="PF14322"/>
    </source>
</evidence>
<feature type="signal peptide" evidence="6">
    <location>
        <begin position="1"/>
        <end position="21"/>
    </location>
</feature>
<sequence length="465" mass="50790">MKKLAYILAPAVLLSSCSKSFLDLTPKSEVTTGSFYKTSADAITAVNGCYTVNQSTNLYGADVEVLMEERGDNVLDLDISAGSGTNYKIAHFIEDPSNALLYNAWVQLYNGVFLCNSLLDQIGPIPMDSTLKNRVRGEAQFLRALHYFNLVRLWGPVPLVTHVISSSEALQLKRDSVATIYQQIEADLTFAAANLPASYTGADVGRVTAGAANGLLGKVYLYEKKYSQAATALQAVINAGVYSLQANIATVFTTKYNSEILYAVRYASGITGQDHAFWFTDNNNLPTIDSSIVKAYGAGDLRKTLTDAVKPTNLSFTGPRKYIDAPDASNNSGMDFPVLRYADVLLMEAEALNEQGYNPTAFTYLNQVRQRAGLAAETAASLPDQNTFRQEVYLERRLELPFECDRWFDLVRTGNAITAIAADAGKEVVTGTPIVIDAHQFVYPIPASELNIIHNTANFPQNPGY</sequence>
<evidence type="ECO:0000256" key="4">
    <source>
        <dbReference type="ARBA" id="ARBA00023136"/>
    </source>
</evidence>
<evidence type="ECO:0000313" key="10">
    <source>
        <dbReference type="Proteomes" id="UP000294498"/>
    </source>
</evidence>
<comment type="similarity">
    <text evidence="2">Belongs to the SusD family.</text>
</comment>
<dbReference type="AlphaFoldDB" id="A0A4R8DH50"/>
<organism evidence="9 10">
    <name type="scientific">Dinghuibacter silviterrae</name>
    <dbReference type="NCBI Taxonomy" id="1539049"/>
    <lineage>
        <taxon>Bacteria</taxon>
        <taxon>Pseudomonadati</taxon>
        <taxon>Bacteroidota</taxon>
        <taxon>Chitinophagia</taxon>
        <taxon>Chitinophagales</taxon>
        <taxon>Chitinophagaceae</taxon>
        <taxon>Dinghuibacter</taxon>
    </lineage>
</organism>
<evidence type="ECO:0000256" key="6">
    <source>
        <dbReference type="SAM" id="SignalP"/>
    </source>
</evidence>
<name>A0A4R8DH50_9BACT</name>
<dbReference type="InterPro" id="IPR011990">
    <property type="entry name" value="TPR-like_helical_dom_sf"/>
</dbReference>
<dbReference type="RefSeq" id="WP_133998525.1">
    <property type="nucleotide sequence ID" value="NZ_SODV01000002.1"/>
</dbReference>
<evidence type="ECO:0000256" key="2">
    <source>
        <dbReference type="ARBA" id="ARBA00006275"/>
    </source>
</evidence>
<evidence type="ECO:0000256" key="3">
    <source>
        <dbReference type="ARBA" id="ARBA00022729"/>
    </source>
</evidence>
<dbReference type="SUPFAM" id="SSF48452">
    <property type="entry name" value="TPR-like"/>
    <property type="match status" value="1"/>
</dbReference>
<gene>
    <name evidence="9" type="ORF">EDB95_4868</name>
</gene>
<comment type="caution">
    <text evidence="9">The sequence shown here is derived from an EMBL/GenBank/DDBJ whole genome shotgun (WGS) entry which is preliminary data.</text>
</comment>
<dbReference type="PROSITE" id="PS51257">
    <property type="entry name" value="PROKAR_LIPOPROTEIN"/>
    <property type="match status" value="1"/>
</dbReference>
<feature type="domain" description="SusD-like N-terminal" evidence="8">
    <location>
        <begin position="21"/>
        <end position="221"/>
    </location>
</feature>